<dbReference type="PANTHER" id="PTHR30537">
    <property type="entry name" value="HTH-TYPE TRANSCRIPTIONAL REGULATOR"/>
    <property type="match status" value="1"/>
</dbReference>
<dbReference type="InterPro" id="IPR005119">
    <property type="entry name" value="LysR_subst-bd"/>
</dbReference>
<sequence>MNDRLTGITTFVRVVEAGNFSLAAERLHLTRSAVGKSIARLELRLGVLLFHRNARGLSLTHEGQAYYDRCLRALSELDAADAELDSGRREPQGTLRVSAPKLLGRHCITPVLMALVGRYPNLQVDIAFNDRVADLAEEGFDLAIRIGPLNDSTNIIARRLGGQHLALCAAPAYLAAHGNPQSVAALDGHSGIAYHRFGEDVGWRQLQADAAASKLNIDIRLRLDDLHSLADAAVAGAGLVWLPNWLLARYLRCGELVPVLGDIHLLPSDIHAVWPQTRYLPAKTRAAIDTLLDRMPAMLLGINDGA</sequence>
<dbReference type="InterPro" id="IPR036388">
    <property type="entry name" value="WH-like_DNA-bd_sf"/>
</dbReference>
<evidence type="ECO:0000256" key="4">
    <source>
        <dbReference type="ARBA" id="ARBA00023125"/>
    </source>
</evidence>
<dbReference type="Pfam" id="PF03466">
    <property type="entry name" value="LysR_substrate"/>
    <property type="match status" value="1"/>
</dbReference>
<dbReference type="InterPro" id="IPR000847">
    <property type="entry name" value="LysR_HTH_N"/>
</dbReference>
<dbReference type="Pfam" id="PF00126">
    <property type="entry name" value="HTH_1"/>
    <property type="match status" value="1"/>
</dbReference>
<dbReference type="SUPFAM" id="SSF46785">
    <property type="entry name" value="Winged helix' DNA-binding domain"/>
    <property type="match status" value="1"/>
</dbReference>
<feature type="domain" description="HTH lysR-type" evidence="6">
    <location>
        <begin position="1"/>
        <end position="60"/>
    </location>
</feature>
<dbReference type="RefSeq" id="WP_063197837.1">
    <property type="nucleotide sequence ID" value="NZ_CAMITG010000002.1"/>
</dbReference>
<dbReference type="FunFam" id="1.10.10.10:FF:000001">
    <property type="entry name" value="LysR family transcriptional regulator"/>
    <property type="match status" value="1"/>
</dbReference>
<accession>A0A2X4UX35</accession>
<dbReference type="Proteomes" id="UP000594967">
    <property type="component" value="Chromosome"/>
</dbReference>
<proteinExistence type="inferred from homology"/>
<keyword evidence="10" id="KW-1185">Reference proteome</keyword>
<keyword evidence="2" id="KW-0678">Repressor</keyword>
<evidence type="ECO:0000256" key="1">
    <source>
        <dbReference type="ARBA" id="ARBA00009437"/>
    </source>
</evidence>
<dbReference type="SUPFAM" id="SSF53850">
    <property type="entry name" value="Periplasmic binding protein-like II"/>
    <property type="match status" value="1"/>
</dbReference>
<dbReference type="InterPro" id="IPR058163">
    <property type="entry name" value="LysR-type_TF_proteobact-type"/>
</dbReference>
<dbReference type="AlphaFoldDB" id="A0A2X4UX35"/>
<dbReference type="GO" id="GO:0003677">
    <property type="term" value="F:DNA binding"/>
    <property type="evidence" value="ECO:0007669"/>
    <property type="project" value="UniProtKB-KW"/>
</dbReference>
<evidence type="ECO:0000256" key="2">
    <source>
        <dbReference type="ARBA" id="ARBA00022491"/>
    </source>
</evidence>
<name>A0A2X4UX35_SERPL</name>
<protein>
    <submittedName>
        <fullName evidence="8">D-malate degradation protein R</fullName>
    </submittedName>
    <submittedName>
        <fullName evidence="7">LysR family transcriptional regulator</fullName>
    </submittedName>
</protein>
<reference evidence="7 10" key="2">
    <citation type="submission" date="2020-12" db="EMBL/GenBank/DDBJ databases">
        <title>FDA dAtabase for Regulatory Grade micrObial Sequences (FDA-ARGOS): Supporting development and validation of Infectious Disease Dx tests.</title>
        <authorList>
            <person name="Sproer C."/>
            <person name="Gronow S."/>
            <person name="Severitt S."/>
            <person name="Schroder I."/>
            <person name="Tallon L."/>
            <person name="Sadzewicz L."/>
            <person name="Zhao X."/>
            <person name="Boylan J."/>
            <person name="Ott S."/>
            <person name="Bowen H."/>
            <person name="Vavikolanu K."/>
            <person name="Mehta A."/>
            <person name="Aluvathingal J."/>
            <person name="Nadendla S."/>
            <person name="Lowell S."/>
            <person name="Myers T."/>
            <person name="Yan Y."/>
            <person name="Sichtig H."/>
        </authorList>
    </citation>
    <scope>NUCLEOTIDE SEQUENCE [LARGE SCALE GENOMIC DNA]</scope>
    <source>
        <strain evidence="7 10">FDAARGOS_907</strain>
    </source>
</reference>
<comment type="similarity">
    <text evidence="1">Belongs to the LysR transcriptional regulatory family.</text>
</comment>
<dbReference type="PRINTS" id="PR00039">
    <property type="entry name" value="HTHLYSR"/>
</dbReference>
<dbReference type="STRING" id="82996.ADP72_00910"/>
<dbReference type="Gene3D" id="3.40.190.290">
    <property type="match status" value="1"/>
</dbReference>
<evidence type="ECO:0000256" key="3">
    <source>
        <dbReference type="ARBA" id="ARBA00023015"/>
    </source>
</evidence>
<reference evidence="8 9" key="1">
    <citation type="submission" date="2018-06" db="EMBL/GenBank/DDBJ databases">
        <authorList>
            <consortium name="Pathogen Informatics"/>
            <person name="Doyle S."/>
        </authorList>
    </citation>
    <scope>NUCLEOTIDE SEQUENCE [LARGE SCALE GENOMIC DNA]</scope>
    <source>
        <strain evidence="8 9">NCTC12961</strain>
    </source>
</reference>
<organism evidence="8 9">
    <name type="scientific">Serratia plymuthica</name>
    <dbReference type="NCBI Taxonomy" id="82996"/>
    <lineage>
        <taxon>Bacteria</taxon>
        <taxon>Pseudomonadati</taxon>
        <taxon>Pseudomonadota</taxon>
        <taxon>Gammaproteobacteria</taxon>
        <taxon>Enterobacterales</taxon>
        <taxon>Yersiniaceae</taxon>
        <taxon>Serratia</taxon>
    </lineage>
</organism>
<dbReference type="Gene3D" id="1.10.10.10">
    <property type="entry name" value="Winged helix-like DNA-binding domain superfamily/Winged helix DNA-binding domain"/>
    <property type="match status" value="1"/>
</dbReference>
<evidence type="ECO:0000313" key="8">
    <source>
        <dbReference type="EMBL" id="SQI37580.1"/>
    </source>
</evidence>
<dbReference type="CDD" id="cd08475">
    <property type="entry name" value="PBP2_CrgA_like_6"/>
    <property type="match status" value="1"/>
</dbReference>
<keyword evidence="5" id="KW-0804">Transcription</keyword>
<evidence type="ECO:0000313" key="7">
    <source>
        <dbReference type="EMBL" id="QPS21310.1"/>
    </source>
</evidence>
<dbReference type="InterPro" id="IPR036390">
    <property type="entry name" value="WH_DNA-bd_sf"/>
</dbReference>
<evidence type="ECO:0000259" key="6">
    <source>
        <dbReference type="PROSITE" id="PS50931"/>
    </source>
</evidence>
<gene>
    <name evidence="8" type="primary">dmlR_14</name>
    <name evidence="7" type="ORF">I6G64_02420</name>
    <name evidence="8" type="ORF">NCTC12961_02411</name>
</gene>
<dbReference type="PANTHER" id="PTHR30537:SF5">
    <property type="entry name" value="HTH-TYPE TRANSCRIPTIONAL ACTIVATOR TTDR-RELATED"/>
    <property type="match status" value="1"/>
</dbReference>
<keyword evidence="3" id="KW-0805">Transcription regulation</keyword>
<dbReference type="Proteomes" id="UP000248897">
    <property type="component" value="Chromosome 1"/>
</dbReference>
<keyword evidence="4" id="KW-0238">DNA-binding</keyword>
<dbReference type="PROSITE" id="PS50931">
    <property type="entry name" value="HTH_LYSR"/>
    <property type="match status" value="1"/>
</dbReference>
<dbReference type="EMBL" id="LS483469">
    <property type="protein sequence ID" value="SQI37580.1"/>
    <property type="molecule type" value="Genomic_DNA"/>
</dbReference>
<dbReference type="EMBL" id="CP065673">
    <property type="protein sequence ID" value="QPS21310.1"/>
    <property type="molecule type" value="Genomic_DNA"/>
</dbReference>
<evidence type="ECO:0000256" key="5">
    <source>
        <dbReference type="ARBA" id="ARBA00023163"/>
    </source>
</evidence>
<dbReference type="GO" id="GO:0003700">
    <property type="term" value="F:DNA-binding transcription factor activity"/>
    <property type="evidence" value="ECO:0007669"/>
    <property type="project" value="InterPro"/>
</dbReference>
<evidence type="ECO:0000313" key="10">
    <source>
        <dbReference type="Proteomes" id="UP000594967"/>
    </source>
</evidence>
<evidence type="ECO:0000313" key="9">
    <source>
        <dbReference type="Proteomes" id="UP000248897"/>
    </source>
</evidence>